<reference evidence="1" key="1">
    <citation type="journal article" date="2014" name="Front. Microbiol.">
        <title>High frequency of phylogenetically diverse reductive dehalogenase-homologous genes in deep subseafloor sedimentary metagenomes.</title>
        <authorList>
            <person name="Kawai M."/>
            <person name="Futagami T."/>
            <person name="Toyoda A."/>
            <person name="Takaki Y."/>
            <person name="Nishi S."/>
            <person name="Hori S."/>
            <person name="Arai W."/>
            <person name="Tsubouchi T."/>
            <person name="Morono Y."/>
            <person name="Uchiyama I."/>
            <person name="Ito T."/>
            <person name="Fujiyama A."/>
            <person name="Inagaki F."/>
            <person name="Takami H."/>
        </authorList>
    </citation>
    <scope>NUCLEOTIDE SEQUENCE</scope>
    <source>
        <strain evidence="1">Expedition CK06-06</strain>
    </source>
</reference>
<sequence>MSPWIIDQTNGAPPLYLGSREWWIPMNPPGTDSRMLSWINQYQQATTHRLGFNSEMIS</sequence>
<accession>X0XZS7</accession>
<protein>
    <submittedName>
        <fullName evidence="1">Uncharacterized protein</fullName>
    </submittedName>
</protein>
<dbReference type="AlphaFoldDB" id="X0XZS7"/>
<organism evidence="1">
    <name type="scientific">marine sediment metagenome</name>
    <dbReference type="NCBI Taxonomy" id="412755"/>
    <lineage>
        <taxon>unclassified sequences</taxon>
        <taxon>metagenomes</taxon>
        <taxon>ecological metagenomes</taxon>
    </lineage>
</organism>
<gene>
    <name evidence="1" type="ORF">S01H1_85607</name>
</gene>
<proteinExistence type="predicted"/>
<evidence type="ECO:0000313" key="1">
    <source>
        <dbReference type="EMBL" id="GAG42043.1"/>
    </source>
</evidence>
<feature type="non-terminal residue" evidence="1">
    <location>
        <position position="58"/>
    </location>
</feature>
<name>X0XZS7_9ZZZZ</name>
<dbReference type="EMBL" id="BARS01058866">
    <property type="protein sequence ID" value="GAG42043.1"/>
    <property type="molecule type" value="Genomic_DNA"/>
</dbReference>
<comment type="caution">
    <text evidence="1">The sequence shown here is derived from an EMBL/GenBank/DDBJ whole genome shotgun (WGS) entry which is preliminary data.</text>
</comment>